<evidence type="ECO:0000256" key="4">
    <source>
        <dbReference type="ARBA" id="ARBA00022989"/>
    </source>
</evidence>
<evidence type="ECO:0000256" key="6">
    <source>
        <dbReference type="SAM" id="Phobius"/>
    </source>
</evidence>
<name>Q5UZ04_HALMA</name>
<evidence type="ECO:0000256" key="5">
    <source>
        <dbReference type="ARBA" id="ARBA00023136"/>
    </source>
</evidence>
<sequence length="189" mass="20718">MGQHGWATPDRDRFELAGARSVCMDDEDADPVGGPLPEAESFDDRVLGVSESLIRYVEVIAALVLVLLFAIGVFDLTLQIFQSALRGDITDPLVVVGFIDTALLLFIIVEVYQTVVAYTQESETRRIVRLVIYTGVIAMVRKAIIFRTGEYSSEQAALTAAAAYTLIILGLAALLLVERRTRDRLPESG</sequence>
<feature type="transmembrane region" description="Helical" evidence="6">
    <location>
        <begin position="127"/>
        <end position="144"/>
    </location>
</feature>
<feature type="transmembrane region" description="Helical" evidence="6">
    <location>
        <begin position="59"/>
        <end position="81"/>
    </location>
</feature>
<dbReference type="PaxDb" id="272569-rrnAC2734"/>
<dbReference type="Pfam" id="PF06146">
    <property type="entry name" value="PsiE"/>
    <property type="match status" value="1"/>
</dbReference>
<dbReference type="STRING" id="272569.rrnAC2734"/>
<dbReference type="Proteomes" id="UP000001169">
    <property type="component" value="Chromosome I"/>
</dbReference>
<keyword evidence="5 6" id="KW-0472">Membrane</keyword>
<gene>
    <name evidence="7" type="ordered locus">rrnAC2734</name>
</gene>
<keyword evidence="8" id="KW-1185">Reference proteome</keyword>
<feature type="transmembrane region" description="Helical" evidence="6">
    <location>
        <begin position="93"/>
        <end position="115"/>
    </location>
</feature>
<dbReference type="EnsemblBacteria" id="AAV47499">
    <property type="protein sequence ID" value="AAV47499"/>
    <property type="gene ID" value="rrnAC2734"/>
</dbReference>
<evidence type="ECO:0000313" key="8">
    <source>
        <dbReference type="Proteomes" id="UP000001169"/>
    </source>
</evidence>
<feature type="transmembrane region" description="Helical" evidence="6">
    <location>
        <begin position="156"/>
        <end position="177"/>
    </location>
</feature>
<dbReference type="HOGENOM" id="CLU_131898_0_0_2"/>
<keyword evidence="2" id="KW-1003">Cell membrane</keyword>
<dbReference type="KEGG" id="hma:rrnAC2734"/>
<dbReference type="AlphaFoldDB" id="Q5UZ04"/>
<keyword evidence="4 6" id="KW-1133">Transmembrane helix</keyword>
<keyword evidence="3 6" id="KW-0812">Transmembrane</keyword>
<dbReference type="GO" id="GO:0005886">
    <property type="term" value="C:plasma membrane"/>
    <property type="evidence" value="ECO:0007669"/>
    <property type="project" value="UniProtKB-SubCell"/>
</dbReference>
<evidence type="ECO:0000256" key="1">
    <source>
        <dbReference type="ARBA" id="ARBA00004651"/>
    </source>
</evidence>
<reference evidence="7 8" key="1">
    <citation type="journal article" date="2004" name="Genome Res.">
        <title>Genome sequence of Haloarcula marismortui: a halophilic archaeon from the Dead Sea.</title>
        <authorList>
            <person name="Baliga N.S."/>
            <person name="Bonneau R."/>
            <person name="Facciotti M.T."/>
            <person name="Pan M."/>
            <person name="Glusman G."/>
            <person name="Deutsch E.W."/>
            <person name="Shannon P."/>
            <person name="Chiu Y."/>
            <person name="Weng R.S."/>
            <person name="Gan R.R."/>
            <person name="Hung P."/>
            <person name="Date S.V."/>
            <person name="Marcotte E."/>
            <person name="Hood L."/>
            <person name="Ng W.V."/>
        </authorList>
    </citation>
    <scope>NUCLEOTIDE SEQUENCE [LARGE SCALE GENOMIC DNA]</scope>
    <source>
        <strain evidence="8">ATCC 43049 / DSM 3752 / JCM 8966 / VKM B-1809</strain>
    </source>
</reference>
<dbReference type="PATRIC" id="fig|272569.17.peg.3314"/>
<dbReference type="EMBL" id="AY596297">
    <property type="protein sequence ID" value="AAV47499.1"/>
    <property type="molecule type" value="Genomic_DNA"/>
</dbReference>
<proteinExistence type="predicted"/>
<comment type="subcellular location">
    <subcellularLocation>
        <location evidence="1">Cell membrane</location>
        <topology evidence="1">Multi-pass membrane protein</topology>
    </subcellularLocation>
</comment>
<organism evidence="7 8">
    <name type="scientific">Haloarcula marismortui (strain ATCC 43049 / DSM 3752 / JCM 8966 / VKM B-1809)</name>
    <name type="common">Halobacterium marismortui</name>
    <dbReference type="NCBI Taxonomy" id="272569"/>
    <lineage>
        <taxon>Archaea</taxon>
        <taxon>Methanobacteriati</taxon>
        <taxon>Methanobacteriota</taxon>
        <taxon>Stenosarchaea group</taxon>
        <taxon>Halobacteria</taxon>
        <taxon>Halobacteriales</taxon>
        <taxon>Haloarculaceae</taxon>
        <taxon>Haloarcula</taxon>
    </lineage>
</organism>
<evidence type="ECO:0008006" key="9">
    <source>
        <dbReference type="Google" id="ProtNLM"/>
    </source>
</evidence>
<accession>Q5UZ04</accession>
<evidence type="ECO:0000313" key="7">
    <source>
        <dbReference type="EMBL" id="AAV47499.1"/>
    </source>
</evidence>
<dbReference type="InterPro" id="IPR020948">
    <property type="entry name" value="P_starv_induced_PsiE-like"/>
</dbReference>
<evidence type="ECO:0000256" key="3">
    <source>
        <dbReference type="ARBA" id="ARBA00022692"/>
    </source>
</evidence>
<evidence type="ECO:0000256" key="2">
    <source>
        <dbReference type="ARBA" id="ARBA00022475"/>
    </source>
</evidence>
<protein>
    <recommendedName>
        <fullName evidence="9">Phosphate-starvation-inducible PsiE family protein</fullName>
    </recommendedName>
</protein>
<dbReference type="eggNOG" id="arCOG06422">
    <property type="taxonomic scope" value="Archaea"/>
</dbReference>